<dbReference type="AlphaFoldDB" id="A0AAJ5JYQ5"/>
<proteinExistence type="predicted"/>
<dbReference type="Proteomes" id="UP000536909">
    <property type="component" value="Unassembled WGS sequence"/>
</dbReference>
<protein>
    <submittedName>
        <fullName evidence="2">Uncharacterized protein</fullName>
    </submittedName>
</protein>
<sequence>MAWEEKLIRDGFSLETIADYYVSLDRTVPLTRAAILFNRLHLEERRDAVLSRANSATTVRLEQLYVSAVSYSTRRGRSMLLSDNSDMPYGDLLQQFLSEVRTLQDTGSEVSRPEAEYRVLEALHYDSIASGDNARAIVVAKEMILLATLARVPDMIERARRYYRSAIAQAGRYHEDLTERLRVLQGMTPANKEYIREKSGLVIAQLNVGDLEGALTTAQEEPVLPLHGAVVQAVKGHFHTSDTDHFSQKIIGWIALCLWHLAKIESVPPWRVAERRALATAALEVVREQHWRTGPTDRPFVLWLEAKCRLEAGEYGLVRHLTNEVANIEDEDLLSRTLLAGMRLDLALTDEAFQTQTVIRSEDELRRVFDYARELRHGSAPGLAEVLKRWHPRSSAYMALCPVPIPELLSATETVLRCHKSAEVYGQVLPPLVALDEVLRAFGFPAIQAQLGSNARYQRRRLLVRNGDMEYWRPVIVAPQLVIGLLSVKSPEHQNTAERLGIEYGLIPTNIPKRLDTVVGNLVKSIQQKMERFG</sequence>
<organism evidence="2 3">
    <name type="scientific">Deinococcus metallilatus</name>
    <dbReference type="NCBI Taxonomy" id="1211322"/>
    <lineage>
        <taxon>Bacteria</taxon>
        <taxon>Thermotogati</taxon>
        <taxon>Deinococcota</taxon>
        <taxon>Deinococci</taxon>
        <taxon>Deinococcales</taxon>
        <taxon>Deinococcaceae</taxon>
        <taxon>Deinococcus</taxon>
    </lineage>
</organism>
<dbReference type="RefSeq" id="WP_129117463.1">
    <property type="nucleotide sequence ID" value="NZ_BSUI01000036.1"/>
</dbReference>
<name>A0AAJ5JYQ5_9DEIO</name>
<dbReference type="EMBL" id="VBRC01000020">
    <property type="protein sequence ID" value="TLK21799.1"/>
    <property type="molecule type" value="Genomic_DNA"/>
</dbReference>
<dbReference type="EMBL" id="JACHFV010000019">
    <property type="protein sequence ID" value="MBB5297190.1"/>
    <property type="molecule type" value="Genomic_DNA"/>
</dbReference>
<comment type="caution">
    <text evidence="2">The sequence shown here is derived from an EMBL/GenBank/DDBJ whole genome shotgun (WGS) entry which is preliminary data.</text>
</comment>
<evidence type="ECO:0000313" key="2">
    <source>
        <dbReference type="EMBL" id="TLK21799.1"/>
    </source>
</evidence>
<accession>A0AAJ5JYQ5</accession>
<reference evidence="1 4" key="2">
    <citation type="submission" date="2020-08" db="EMBL/GenBank/DDBJ databases">
        <title>Genomic Encyclopedia of Type Strains, Phase IV (KMG-IV): sequencing the most valuable type-strain genomes for metagenomic binning, comparative biology and taxonomic classification.</title>
        <authorList>
            <person name="Goeker M."/>
        </authorList>
    </citation>
    <scope>NUCLEOTIDE SEQUENCE [LARGE SCALE GENOMIC DNA]</scope>
    <source>
        <strain evidence="1 4">DSM 105434</strain>
    </source>
</reference>
<evidence type="ECO:0000313" key="1">
    <source>
        <dbReference type="EMBL" id="MBB5297190.1"/>
    </source>
</evidence>
<evidence type="ECO:0000313" key="4">
    <source>
        <dbReference type="Proteomes" id="UP000536909"/>
    </source>
</evidence>
<dbReference type="Proteomes" id="UP000308000">
    <property type="component" value="Unassembled WGS sequence"/>
</dbReference>
<keyword evidence="4" id="KW-1185">Reference proteome</keyword>
<reference evidence="2 3" key="1">
    <citation type="submission" date="2019-04" db="EMBL/GenBank/DDBJ databases">
        <title>Deinococcus metalilatus MA1002 mutant No.5.</title>
        <authorList>
            <person name="Park W."/>
            <person name="Park C."/>
        </authorList>
    </citation>
    <scope>NUCLEOTIDE SEQUENCE [LARGE SCALE GENOMIC DNA]</scope>
    <source>
        <strain evidence="2 3">MA1002-m5</strain>
    </source>
</reference>
<evidence type="ECO:0000313" key="3">
    <source>
        <dbReference type="Proteomes" id="UP000308000"/>
    </source>
</evidence>
<gene>
    <name evidence="2" type="ORF">FCS05_18620</name>
    <name evidence="1" type="ORF">HNQ10_004061</name>
</gene>